<comment type="caution">
    <text evidence="2">The sequence shown here is derived from an EMBL/GenBank/DDBJ whole genome shotgun (WGS) entry which is preliminary data.</text>
</comment>
<dbReference type="PANTHER" id="PTHR46082:SF6">
    <property type="entry name" value="AAA+ ATPASE DOMAIN-CONTAINING PROTEIN-RELATED"/>
    <property type="match status" value="1"/>
</dbReference>
<proteinExistence type="predicted"/>
<name>A0A8J2HWZ0_9PLEO</name>
<keyword evidence="3" id="KW-1185">Reference proteome</keyword>
<evidence type="ECO:0000256" key="1">
    <source>
        <dbReference type="SAM" id="MobiDB-lite"/>
    </source>
</evidence>
<gene>
    <name evidence="2" type="ORF">ALTATR162_LOCUS992</name>
</gene>
<dbReference type="OrthoDB" id="3695519at2759"/>
<reference evidence="2" key="1">
    <citation type="submission" date="2021-05" db="EMBL/GenBank/DDBJ databases">
        <authorList>
            <person name="Stam R."/>
        </authorList>
    </citation>
    <scope>NUCLEOTIDE SEQUENCE</scope>
    <source>
        <strain evidence="2">CS162</strain>
    </source>
</reference>
<dbReference type="AlphaFoldDB" id="A0A8J2HWZ0"/>
<evidence type="ECO:0000313" key="3">
    <source>
        <dbReference type="Proteomes" id="UP000676310"/>
    </source>
</evidence>
<feature type="region of interest" description="Disordered" evidence="1">
    <location>
        <begin position="170"/>
        <end position="198"/>
    </location>
</feature>
<dbReference type="PANTHER" id="PTHR46082">
    <property type="entry name" value="ATP/GTP-BINDING PROTEIN-RELATED"/>
    <property type="match status" value="1"/>
</dbReference>
<dbReference type="EMBL" id="CAJRGZ010000015">
    <property type="protein sequence ID" value="CAG5141690.1"/>
    <property type="molecule type" value="Genomic_DNA"/>
</dbReference>
<organism evidence="2 3">
    <name type="scientific">Alternaria atra</name>
    <dbReference type="NCBI Taxonomy" id="119953"/>
    <lineage>
        <taxon>Eukaryota</taxon>
        <taxon>Fungi</taxon>
        <taxon>Dikarya</taxon>
        <taxon>Ascomycota</taxon>
        <taxon>Pezizomycotina</taxon>
        <taxon>Dothideomycetes</taxon>
        <taxon>Pleosporomycetidae</taxon>
        <taxon>Pleosporales</taxon>
        <taxon>Pleosporineae</taxon>
        <taxon>Pleosporaceae</taxon>
        <taxon>Alternaria</taxon>
        <taxon>Alternaria sect. Ulocladioides</taxon>
    </lineage>
</organism>
<dbReference type="RefSeq" id="XP_043164522.1">
    <property type="nucleotide sequence ID" value="XM_043308587.1"/>
</dbReference>
<dbReference type="InterPro" id="IPR053137">
    <property type="entry name" value="NLR-like"/>
</dbReference>
<accession>A0A8J2HWZ0</accession>
<dbReference type="GeneID" id="67022194"/>
<dbReference type="Proteomes" id="UP000676310">
    <property type="component" value="Unassembled WGS sequence"/>
</dbReference>
<sequence>MSAVSIFWMPALSMESYEQACVAIAAALHISQVETGKDNAKELVKEHLSADQAGPWLLVLDNADDHDILYGTEHVAGIVDYLPESEKGISRLDAMNFLEKSLIGKNLTEERKEMEELLDELACLPLAIAQAAAYLNMNRTSITRYLRLLRHTEQDTISLMSKEFRDQTRYKGSANAVVSTPQRGRSRERTPRLPPPPPDAGYTIWYHRKKCNFNCGPEYFARPLQYPGHLTKQYHAADVVSIRYCDFSSDSQAKIGEKFTLSSQGKIYVKAEVPFIFFHVEPGYGIGWMGRRAGNRGLAWPTPVEDHPKYFGIANSGDPKGPAGNSSPHKQLKIVLGNGSESLLSTTHIFAGELVKVPIPSRRKYWGRLTVESYYQLFCLEDFLTARPLSPNANLESTPTGVDLDIDALRTLQTAKDSLVAGWTEQLATLAARQTSISYEQYEVWH</sequence>
<protein>
    <submittedName>
        <fullName evidence="2">Uncharacterized protein</fullName>
    </submittedName>
</protein>
<evidence type="ECO:0000313" key="2">
    <source>
        <dbReference type="EMBL" id="CAG5141690.1"/>
    </source>
</evidence>